<reference evidence="2" key="1">
    <citation type="submission" date="2016-10" db="EMBL/GenBank/DDBJ databases">
        <authorList>
            <person name="Varghese N."/>
            <person name="Submissions S."/>
        </authorList>
    </citation>
    <scope>NUCLEOTIDE SEQUENCE [LARGE SCALE GENOMIC DNA]</scope>
    <source>
        <strain evidence="2">DSM 17044</strain>
    </source>
</reference>
<protein>
    <submittedName>
        <fullName evidence="1">A nuclease family of the HNH/ENDO VII superfamily with conserved AHH</fullName>
    </submittedName>
</protein>
<dbReference type="AlphaFoldDB" id="A0A1H7XT79"/>
<dbReference type="EMBL" id="FOAP01000015">
    <property type="protein sequence ID" value="SEM36895.1"/>
    <property type="molecule type" value="Genomic_DNA"/>
</dbReference>
<dbReference type="RefSeq" id="WP_075009171.1">
    <property type="nucleotide sequence ID" value="NZ_FOAP01000015.1"/>
</dbReference>
<dbReference type="OrthoDB" id="5490327at2"/>
<keyword evidence="2" id="KW-1185">Reference proteome</keyword>
<accession>A0A1H7XT79</accession>
<name>A0A1H7XT79_STIAU</name>
<dbReference type="InterPro" id="IPR032871">
    <property type="entry name" value="AHH_dom_containing"/>
</dbReference>
<gene>
    <name evidence="1" type="ORF">SAMN05444354_115158</name>
</gene>
<organism evidence="1 2">
    <name type="scientific">Stigmatella aurantiaca</name>
    <dbReference type="NCBI Taxonomy" id="41"/>
    <lineage>
        <taxon>Bacteria</taxon>
        <taxon>Pseudomonadati</taxon>
        <taxon>Myxococcota</taxon>
        <taxon>Myxococcia</taxon>
        <taxon>Myxococcales</taxon>
        <taxon>Cystobacterineae</taxon>
        <taxon>Archangiaceae</taxon>
        <taxon>Stigmatella</taxon>
    </lineage>
</organism>
<proteinExistence type="predicted"/>
<sequence length="900" mass="98015">MSQSRWTTPDAIIIHVRALTAEESQRAQNKRERRSFLSLSSALRDHQLQEMAVSIGVSRSMLADKLTVQEQVQSAFAQERLIGLSRVSVTGDMATRYYGPFQVALSGPVGKDEFVILACMQVFSLTRQEAKALIAQRHAAISGVFTLTDAEIRARVKKVRISAELYEGVLAARAGKDVASFKKAAAERAARLEGRLKTDKEAIRKQVDTEFKRRTGRAYAGTQAAAEDQLLRGLFQDEVLRQQETRAALKKDFGPGFIDHKEGANIRTSPAEQPGSQCLTTRPLPPGTRVFLTGPHPQSPEWLHVTAFTQGTLLQGYVQGFRITTALPEPAATLYCVQPGDRLEPLAARIYHQAIEPGRDLRFYENVILHVNQEAGRTGVQRVHGDVRLVAGSRIWLVSVGFANTLQDLVASGSITGGMVAKAQEVGRHLQDLIASVEMSHQFFSEIAGVYADAIKENWEKIAGIVALFILAEAVSTFLAASPTGVGQLAAAVIQLGLAAFGVQGMIEASGVALTHAKAWIVQAWEANGDAQKLEAASKSFLHMVVNIAMAALSLLGAKTNTGRALKITQGLKFSPPRLAMVQIAGGGTVPVFDSGITVAAAVKLPLNPLSAPASGVANNAARMKPKLDPEIPPEGEALEKLAQHLPHWEKLKDFIGRKIPKPGSPEFAALKKELEAVGYQLEVMKEGSQPFRLRRLGGKDELAAVTVSKDGIIMLQSGKTVRISVHSRYRKNYLDLIEQTHGKAARDAAAARLAKGNQLHHLIPDEIAQSHPLVKQALERLEKYTIDRGTNMLDMPSAPNQEGLLMHLGSHNKYSRYVVEMLDDAMEGAVAESGKRALREVPPEVIDRAILEVEKRLRDAIETNRLPSEVTKELIEDGILVGKKLAMLEVRPAGEFSYA</sequence>
<dbReference type="Pfam" id="PF14412">
    <property type="entry name" value="AHH"/>
    <property type="match status" value="1"/>
</dbReference>
<evidence type="ECO:0000313" key="2">
    <source>
        <dbReference type="Proteomes" id="UP000182719"/>
    </source>
</evidence>
<evidence type="ECO:0000313" key="1">
    <source>
        <dbReference type="EMBL" id="SEM36895.1"/>
    </source>
</evidence>
<dbReference type="Proteomes" id="UP000182719">
    <property type="component" value="Unassembled WGS sequence"/>
</dbReference>